<dbReference type="EMBL" id="CAJVCH010191876">
    <property type="protein sequence ID" value="CAG7730276.1"/>
    <property type="molecule type" value="Genomic_DNA"/>
</dbReference>
<feature type="region of interest" description="Disordered" evidence="1">
    <location>
        <begin position="155"/>
        <end position="303"/>
    </location>
</feature>
<proteinExistence type="predicted"/>
<protein>
    <submittedName>
        <fullName evidence="2">Uncharacterized protein</fullName>
    </submittedName>
</protein>
<comment type="caution">
    <text evidence="2">The sequence shown here is derived from an EMBL/GenBank/DDBJ whole genome shotgun (WGS) entry which is preliminary data.</text>
</comment>
<dbReference type="AlphaFoldDB" id="A0A8J2K8C9"/>
<feature type="compositionally biased region" description="Polar residues" evidence="1">
    <location>
        <begin position="155"/>
        <end position="169"/>
    </location>
</feature>
<organism evidence="2 3">
    <name type="scientific">Allacma fusca</name>
    <dbReference type="NCBI Taxonomy" id="39272"/>
    <lineage>
        <taxon>Eukaryota</taxon>
        <taxon>Metazoa</taxon>
        <taxon>Ecdysozoa</taxon>
        <taxon>Arthropoda</taxon>
        <taxon>Hexapoda</taxon>
        <taxon>Collembola</taxon>
        <taxon>Symphypleona</taxon>
        <taxon>Sminthuridae</taxon>
        <taxon>Allacma</taxon>
    </lineage>
</organism>
<feature type="compositionally biased region" description="Low complexity" evidence="1">
    <location>
        <begin position="188"/>
        <end position="209"/>
    </location>
</feature>
<evidence type="ECO:0000313" key="2">
    <source>
        <dbReference type="EMBL" id="CAG7730276.1"/>
    </source>
</evidence>
<feature type="compositionally biased region" description="Polar residues" evidence="1">
    <location>
        <begin position="1"/>
        <end position="12"/>
    </location>
</feature>
<reference evidence="2" key="1">
    <citation type="submission" date="2021-06" db="EMBL/GenBank/DDBJ databases">
        <authorList>
            <person name="Hodson N. C."/>
            <person name="Mongue J. A."/>
            <person name="Jaron S. K."/>
        </authorList>
    </citation>
    <scope>NUCLEOTIDE SEQUENCE</scope>
</reference>
<keyword evidence="3" id="KW-1185">Reference proteome</keyword>
<sequence length="388" mass="43745">MSYTSSKTSLGASKSRSRSRSPLSRKSNRSKTPPLPPRSGRISRSNYSSLNKTPPRPPRSGRTSPSNYSNRNRTPPKLPPRTHIPRSLRPQSNRFKFANSSTSLKQSTRFLYPPKRRLNGSSTSKPPSEFNLWSQSKFRNKPWMSNPNLSQRVSPWPMNSPNYNSTPFQQPFPHPAYLPPGGYPMSSQPFMGQPGQQPPAIAYAAAPLPRYYPPSSPLTSYLRNPSSPPPQPVNPKTSTRNSSSRVSFNVPDKDNPDKDDPAKDDPAKDDPDKDDPDKDDPDKEAPTCEGDEGEGESEGNPCYRVAKKGCPKENISYKKWKELYHDSRDSAYLTTNTYTSSLLPFGKPYEGYKKAVRTCSARCIKWDHMEFRFPGDTCCTCVCRRRQR</sequence>
<feature type="compositionally biased region" description="Pro residues" evidence="1">
    <location>
        <begin position="170"/>
        <end position="182"/>
    </location>
</feature>
<evidence type="ECO:0000256" key="1">
    <source>
        <dbReference type="SAM" id="MobiDB-lite"/>
    </source>
</evidence>
<name>A0A8J2K8C9_9HEXA</name>
<feature type="compositionally biased region" description="Polar residues" evidence="1">
    <location>
        <begin position="119"/>
        <end position="133"/>
    </location>
</feature>
<dbReference type="Proteomes" id="UP000708208">
    <property type="component" value="Unassembled WGS sequence"/>
</dbReference>
<accession>A0A8J2K8C9</accession>
<feature type="compositionally biased region" description="Polar residues" evidence="1">
    <location>
        <begin position="89"/>
        <end position="109"/>
    </location>
</feature>
<evidence type="ECO:0000313" key="3">
    <source>
        <dbReference type="Proteomes" id="UP000708208"/>
    </source>
</evidence>
<feature type="compositionally biased region" description="Polar residues" evidence="1">
    <location>
        <begin position="236"/>
        <end position="247"/>
    </location>
</feature>
<feature type="compositionally biased region" description="Polar residues" evidence="1">
    <location>
        <begin position="42"/>
        <end position="52"/>
    </location>
</feature>
<feature type="region of interest" description="Disordered" evidence="1">
    <location>
        <begin position="1"/>
        <end position="133"/>
    </location>
</feature>
<gene>
    <name evidence="2" type="ORF">AFUS01_LOCUS18934</name>
</gene>
<feature type="compositionally biased region" description="Basic and acidic residues" evidence="1">
    <location>
        <begin position="251"/>
        <end position="271"/>
    </location>
</feature>